<sequence length="237" mass="26479">MALPIETYLNGISAFCVLLTGFYFGIRFIIHYNSLKKSLLPLIAGLGIGLAIFYLGPSTAFFYLLFTGENISYILYGFLSYFTLPLTLILAMYLGFDIFKPSWKKGVMIFFSIFAIIWWVSFLFLRDYVFEASDSIGVGDLMDISYVLPIGLPMVAIAILSAMFLLGGGFLSIARKIEDKTKRKKSLFLALGWVLFAIAGILDTFLAPSLIALARLTMLIGYLLIFSGFTPVYNKED</sequence>
<feature type="transmembrane region" description="Helical" evidence="1">
    <location>
        <begin position="12"/>
        <end position="30"/>
    </location>
</feature>
<dbReference type="Proteomes" id="UP000321408">
    <property type="component" value="Chromosome"/>
</dbReference>
<reference evidence="2 3" key="2">
    <citation type="journal article" date="2024" name="Int. J. Syst. Evol. Microbiol.">
        <title>Promethearchaeum syntrophicum gen. nov., sp. nov., an anaerobic, obligately syntrophic archaeon, the first isolate of the lineage 'Asgard' archaea, and proposal of the new archaeal phylum Promethearchaeota phyl. nov. and kingdom Promethearchaeati regn. nov.</title>
        <authorList>
            <person name="Imachi H."/>
            <person name="Nobu M.K."/>
            <person name="Kato S."/>
            <person name="Takaki Y."/>
            <person name="Miyazaki M."/>
            <person name="Miyata M."/>
            <person name="Ogawara M."/>
            <person name="Saito Y."/>
            <person name="Sakai S."/>
            <person name="Tahara Y.O."/>
            <person name="Takano Y."/>
            <person name="Tasumi E."/>
            <person name="Uematsu K."/>
            <person name="Yoshimura T."/>
            <person name="Itoh T."/>
            <person name="Ohkuma M."/>
            <person name="Takai K."/>
        </authorList>
    </citation>
    <scope>NUCLEOTIDE SEQUENCE [LARGE SCALE GENOMIC DNA]</scope>
    <source>
        <strain evidence="2 3">MK-D1</strain>
    </source>
</reference>
<reference evidence="2 3" key="1">
    <citation type="journal article" date="2020" name="Nature">
        <title>Isolation of an archaeon at the prokaryote-eukaryote interface.</title>
        <authorList>
            <person name="Imachi H."/>
            <person name="Nobu M.K."/>
            <person name="Nakahara N."/>
            <person name="Morono Y."/>
            <person name="Ogawara M."/>
            <person name="Takaki Y."/>
            <person name="Takano Y."/>
            <person name="Uematsu K."/>
            <person name="Ikuta T."/>
            <person name="Ito M."/>
            <person name="Matsui Y."/>
            <person name="Miyazaki M."/>
            <person name="Murata K."/>
            <person name="Saito Y."/>
            <person name="Sakai S."/>
            <person name="Song C."/>
            <person name="Tasumi E."/>
            <person name="Yamanaka Y."/>
            <person name="Yamaguchi T."/>
            <person name="Kamagata Y."/>
            <person name="Tamaki H."/>
            <person name="Takai K."/>
        </authorList>
    </citation>
    <scope>NUCLEOTIDE SEQUENCE [LARGE SCALE GENOMIC DNA]</scope>
    <source>
        <strain evidence="2 3">MK-D1</strain>
    </source>
</reference>
<feature type="transmembrane region" description="Helical" evidence="1">
    <location>
        <begin position="71"/>
        <end position="94"/>
    </location>
</feature>
<keyword evidence="1" id="KW-0812">Transmembrane</keyword>
<dbReference type="RefSeq" id="WP_147661947.1">
    <property type="nucleotide sequence ID" value="NZ_CP042905.2"/>
</dbReference>
<dbReference type="GeneID" id="41328841"/>
<feature type="transmembrane region" description="Helical" evidence="1">
    <location>
        <begin position="42"/>
        <end position="65"/>
    </location>
</feature>
<keyword evidence="1" id="KW-0472">Membrane</keyword>
<evidence type="ECO:0000256" key="1">
    <source>
        <dbReference type="SAM" id="Phobius"/>
    </source>
</evidence>
<organism evidence="2 3">
    <name type="scientific">Promethearchaeum syntrophicum</name>
    <dbReference type="NCBI Taxonomy" id="2594042"/>
    <lineage>
        <taxon>Archaea</taxon>
        <taxon>Promethearchaeati</taxon>
        <taxon>Promethearchaeota</taxon>
        <taxon>Promethearchaeia</taxon>
        <taxon>Promethearchaeales</taxon>
        <taxon>Promethearchaeaceae</taxon>
        <taxon>Promethearchaeum</taxon>
    </lineage>
</organism>
<dbReference type="EMBL" id="CP042905">
    <property type="protein sequence ID" value="QEE15020.1"/>
    <property type="molecule type" value="Genomic_DNA"/>
</dbReference>
<protein>
    <submittedName>
        <fullName evidence="2">Uncharacterized protein</fullName>
    </submittedName>
</protein>
<name>A0A5B9D8D8_9ARCH</name>
<accession>A0A5B9D8D8</accession>
<feature type="transmembrane region" description="Helical" evidence="1">
    <location>
        <begin position="186"/>
        <end position="206"/>
    </location>
</feature>
<feature type="transmembrane region" description="Helical" evidence="1">
    <location>
        <begin position="212"/>
        <end position="233"/>
    </location>
</feature>
<feature type="transmembrane region" description="Helical" evidence="1">
    <location>
        <begin position="106"/>
        <end position="126"/>
    </location>
</feature>
<proteinExistence type="predicted"/>
<dbReference type="AlphaFoldDB" id="A0A5B9D8D8"/>
<gene>
    <name evidence="2" type="ORF">DSAG12_00843</name>
</gene>
<keyword evidence="3" id="KW-1185">Reference proteome</keyword>
<feature type="transmembrane region" description="Helical" evidence="1">
    <location>
        <begin position="146"/>
        <end position="174"/>
    </location>
</feature>
<evidence type="ECO:0000313" key="2">
    <source>
        <dbReference type="EMBL" id="QEE15020.1"/>
    </source>
</evidence>
<keyword evidence="1" id="KW-1133">Transmembrane helix</keyword>
<evidence type="ECO:0000313" key="3">
    <source>
        <dbReference type="Proteomes" id="UP000321408"/>
    </source>
</evidence>
<dbReference type="KEGG" id="psyt:DSAG12_00843"/>